<keyword evidence="2" id="KW-1185">Reference proteome</keyword>
<dbReference type="EMBL" id="BA000040">
    <property type="protein sequence ID" value="BAC48998.1"/>
    <property type="molecule type" value="Genomic_DNA"/>
</dbReference>
<protein>
    <submittedName>
        <fullName evidence="1">Bsr3733 protein</fullName>
    </submittedName>
</protein>
<reference evidence="2" key="1">
    <citation type="journal article" date="2002" name="DNA Res.">
        <title>Complete genomic sequence of nitrogen-fixing symbiotic bacterium Bradyrhizobium japonicum USDA110.</title>
        <authorList>
            <person name="Kaneko T."/>
            <person name="Nakamura Y."/>
            <person name="Sato S."/>
            <person name="Minamisawa K."/>
            <person name="Uchiumi T."/>
            <person name="Sasamoto S."/>
            <person name="Watanabe A."/>
            <person name="Idesawa K."/>
            <person name="Iriguchi M."/>
            <person name="Kawashima K."/>
            <person name="Kohara M."/>
            <person name="Matsumoto M."/>
            <person name="Shimpo S."/>
            <person name="Tsuruoka H."/>
            <person name="Wada T."/>
            <person name="Yamada M."/>
            <person name="Tabata S."/>
        </authorList>
    </citation>
    <scope>NUCLEOTIDE SEQUENCE [LARGE SCALE GENOMIC DNA]</scope>
    <source>
        <strain evidence="2">JCM 10833 / BCRC 13528 / IAM 13628 / NBRC 14792 / USDA 110</strain>
    </source>
</reference>
<dbReference type="InParanoid" id="Q89NV1"/>
<dbReference type="AlphaFoldDB" id="Q89NV1"/>
<dbReference type="HOGENOM" id="CLU_2599078_0_0_5"/>
<name>Q89NV1_BRADU</name>
<dbReference type="KEGG" id="bja:bsr3733"/>
<evidence type="ECO:0000313" key="1">
    <source>
        <dbReference type="EMBL" id="BAC48998.1"/>
    </source>
</evidence>
<accession>Q89NV1</accession>
<sequence length="79" mass="9133">MAGAQGFFSARAGLRRSRLKREIREQKLYSHREVSMTQAATTSMSKEALPAHARLDLRLTCALRIRRSDFRFQFMQISS</sequence>
<evidence type="ECO:0000313" key="2">
    <source>
        <dbReference type="Proteomes" id="UP000002526"/>
    </source>
</evidence>
<dbReference type="EnsemblBacteria" id="BAC48998">
    <property type="protein sequence ID" value="BAC48998"/>
    <property type="gene ID" value="BAC48998"/>
</dbReference>
<organism evidence="1 2">
    <name type="scientific">Bradyrhizobium diazoefficiens (strain JCM 10833 / BCRC 13528 / IAM 13628 / NBRC 14792 / USDA 110)</name>
    <dbReference type="NCBI Taxonomy" id="224911"/>
    <lineage>
        <taxon>Bacteria</taxon>
        <taxon>Pseudomonadati</taxon>
        <taxon>Pseudomonadota</taxon>
        <taxon>Alphaproteobacteria</taxon>
        <taxon>Hyphomicrobiales</taxon>
        <taxon>Nitrobacteraceae</taxon>
        <taxon>Bradyrhizobium</taxon>
    </lineage>
</organism>
<dbReference type="Proteomes" id="UP000002526">
    <property type="component" value="Chromosome"/>
</dbReference>
<proteinExistence type="predicted"/>
<gene>
    <name evidence="1" type="ordered locus">bsr3733</name>
</gene>